<dbReference type="SUPFAM" id="SSF52540">
    <property type="entry name" value="P-loop containing nucleoside triphosphate hydrolases"/>
    <property type="match status" value="1"/>
</dbReference>
<dbReference type="GO" id="GO:0009898">
    <property type="term" value="C:cytoplasmic side of plasma membrane"/>
    <property type="evidence" value="ECO:0007669"/>
    <property type="project" value="TreeGrafter"/>
</dbReference>
<dbReference type="GO" id="GO:0005524">
    <property type="term" value="F:ATP binding"/>
    <property type="evidence" value="ECO:0007669"/>
    <property type="project" value="TreeGrafter"/>
</dbReference>
<dbReference type="AlphaFoldDB" id="A0A6J6PH95"/>
<dbReference type="Pfam" id="PF01656">
    <property type="entry name" value="CbiA"/>
    <property type="match status" value="1"/>
</dbReference>
<name>A0A6J6PH95_9ZZZZ</name>
<gene>
    <name evidence="2" type="ORF">UFOPK2582_00843</name>
    <name evidence="3" type="ORF">UFOPK3046_00713</name>
</gene>
<proteinExistence type="predicted"/>
<dbReference type="InterPro" id="IPR050625">
    <property type="entry name" value="ParA/MinD_ATPase"/>
</dbReference>
<dbReference type="InterPro" id="IPR011006">
    <property type="entry name" value="CheY-like_superfamily"/>
</dbReference>
<dbReference type="GO" id="GO:0016887">
    <property type="term" value="F:ATP hydrolysis activity"/>
    <property type="evidence" value="ECO:0007669"/>
    <property type="project" value="TreeGrafter"/>
</dbReference>
<evidence type="ECO:0000259" key="1">
    <source>
        <dbReference type="Pfam" id="PF01656"/>
    </source>
</evidence>
<dbReference type="EMBL" id="CAFAAQ010000048">
    <property type="protein sequence ID" value="CAB4803677.1"/>
    <property type="molecule type" value="Genomic_DNA"/>
</dbReference>
<dbReference type="PANTHER" id="PTHR43384">
    <property type="entry name" value="SEPTUM SITE-DETERMINING PROTEIN MIND HOMOLOG, CHLOROPLASTIC-RELATED"/>
    <property type="match status" value="1"/>
</dbReference>
<protein>
    <submittedName>
        <fullName evidence="2">Unannotated protein</fullName>
    </submittedName>
</protein>
<dbReference type="Gene3D" id="3.40.50.2300">
    <property type="match status" value="1"/>
</dbReference>
<reference evidence="2" key="1">
    <citation type="submission" date="2020-05" db="EMBL/GenBank/DDBJ databases">
        <authorList>
            <person name="Chiriac C."/>
            <person name="Salcher M."/>
            <person name="Ghai R."/>
            <person name="Kavagutti S V."/>
        </authorList>
    </citation>
    <scope>NUCLEOTIDE SEQUENCE</scope>
</reference>
<evidence type="ECO:0000313" key="3">
    <source>
        <dbReference type="EMBL" id="CAB4803677.1"/>
    </source>
</evidence>
<organism evidence="2">
    <name type="scientific">freshwater metagenome</name>
    <dbReference type="NCBI Taxonomy" id="449393"/>
    <lineage>
        <taxon>unclassified sequences</taxon>
        <taxon>metagenomes</taxon>
        <taxon>ecological metagenomes</taxon>
    </lineage>
</organism>
<accession>A0A6J6PH95</accession>
<dbReference type="SUPFAM" id="SSF52172">
    <property type="entry name" value="CheY-like"/>
    <property type="match status" value="1"/>
</dbReference>
<dbReference type="InterPro" id="IPR002586">
    <property type="entry name" value="CobQ/CobB/MinD/ParA_Nub-bd_dom"/>
</dbReference>
<dbReference type="PANTHER" id="PTHR43384:SF13">
    <property type="entry name" value="SLR0110 PROTEIN"/>
    <property type="match status" value="1"/>
</dbReference>
<feature type="domain" description="CobQ/CobB/MinD/ParA nucleotide binding" evidence="1">
    <location>
        <begin position="209"/>
        <end position="422"/>
    </location>
</feature>
<dbReference type="GO" id="GO:0005829">
    <property type="term" value="C:cytosol"/>
    <property type="evidence" value="ECO:0007669"/>
    <property type="project" value="TreeGrafter"/>
</dbReference>
<sequence length="457" mass="48302">MPESQYEERTEPVLNISEPAVVQQQTNSTAPAEMAAHSIQVSVAIVEPDAPTRDRLVGLLSAGVTPFGSIEELAARLTGTVPVVVVLGPSCANEDTLEIAERVMAQYPILEMILMVEELSTSMLQQALRAGVRDVLAIAGDAAALPAAVQRLAVLLDQMQRQAQLAGTISSAGGALPGSMSETGAVPTVPAGTDVPPVSMEPVHGQVLTVFSPKGGSGKSVIATALATALAQRSDKPVCLVDADLQFGDVAVMLKLIPHHTIVDAVAALDRLDAPLLDSLLVTHEESGLKVLPAPLEPAFADQVGATEMVAIIELLRSFCSYVIVDTPSYFNDVVLGLVEASDKVLLVSGLDIPNVKNVKIGLQTLRLLNTPMEKLLLVLNRANSKVKLDVGEVERTLQMKADVLVPSDVVVPQSVNKGEPVVIFAPKSSVSKAIFSLAEIFLPQEAHKKRFLGRSE</sequence>
<dbReference type="Gene3D" id="3.40.50.300">
    <property type="entry name" value="P-loop containing nucleotide triphosphate hydrolases"/>
    <property type="match status" value="1"/>
</dbReference>
<evidence type="ECO:0000313" key="2">
    <source>
        <dbReference type="EMBL" id="CAB4698920.1"/>
    </source>
</evidence>
<dbReference type="EMBL" id="CAEZXS010000087">
    <property type="protein sequence ID" value="CAB4698920.1"/>
    <property type="molecule type" value="Genomic_DNA"/>
</dbReference>
<dbReference type="GO" id="GO:0051782">
    <property type="term" value="P:negative regulation of cell division"/>
    <property type="evidence" value="ECO:0007669"/>
    <property type="project" value="TreeGrafter"/>
</dbReference>
<dbReference type="InterPro" id="IPR027417">
    <property type="entry name" value="P-loop_NTPase"/>
</dbReference>